<keyword evidence="5" id="KW-0949">S-adenosyl-L-methionine</keyword>
<dbReference type="PROSITE" id="PS00092">
    <property type="entry name" value="N6_MTASE"/>
    <property type="match status" value="1"/>
</dbReference>
<evidence type="ECO:0000313" key="10">
    <source>
        <dbReference type="Proteomes" id="UP000615989"/>
    </source>
</evidence>
<evidence type="ECO:0000256" key="3">
    <source>
        <dbReference type="ARBA" id="ARBA00022603"/>
    </source>
</evidence>
<keyword evidence="10" id="KW-1185">Reference proteome</keyword>
<dbReference type="InterPro" id="IPR002941">
    <property type="entry name" value="DNA_methylase_N4/N6"/>
</dbReference>
<feature type="region of interest" description="Disordered" evidence="7">
    <location>
        <begin position="644"/>
        <end position="664"/>
    </location>
</feature>
<feature type="domain" description="DNA methylase N-4/N-6" evidence="8">
    <location>
        <begin position="530"/>
        <end position="815"/>
    </location>
</feature>
<sequence>MTMSKHKERFIELLNELFQLNQPELDFGLYRILHARSAQIKAFIDTELGAEIDAQFAGESQAGAHDALEAARVRVAETLGEDVFLPTGQLKPEYRVTKVGKEFELAQQRAREGGGVLADDAQVYEHLYRFFSRYYDKGDFMSKRYFVAENDSRAAPYAIPYDGREVMLHWANKDQYYIKSSETLTNFSFDLAAAQARVQGAQAGFDFDTRSEAPLKVHFRLAAATEGEHNNVKEGQERFFILHAAEPLRLETGATGQPELVIQFDYRPDPEKTGQAGTWQQKRLAEAEQAVRERLPAFATEHPQARAFAQPLFALAPTEKQPNRTLLAKYLGQFTARNTMDYFIHKNLGGFLRRELDFYIKNEIMRLDDIEAADAPRVEDYLTKLRVLRRIARRIIDFLAQLEDFQKKLWLKKKFVVDTQYCITLDRIPESFYPEIAANERQREEWVKLFAIDEIEGDMAQPGYSVPLTVEFLKANPYLLLDTSNFSPALKDTLLATLPSLDEDFDGVIIHSENFQALNISRNKFARAASCVYIDPPYNTGNDEFIYKDRYQESSWASMISDRIDASLDLLSNKSALLISLDDKESGVLREALRTKPLNRHGEFVWRTRNTDNRVTSNFSLDHESIHVFTTPNGGLPGRTIDRSNFKNPDNDPRGPYTTDPLTGKANAVNRPNLHYTVTNPNTGDIYPPEPDFGWITDRAGFDELIKNNLVYWPANPLTGKPRKKRFLKDTPPKVPISSFALSIKQGEGNQGLSDIIGFKALNFPKPVSIMETIIDASTKERDLVVDYFAGSGTTGHAVINMNRRTADKRRYLLIEGGTHFSPILLQRIKKAVFASEWMNGKPVSRDGISHCFKYLRLESFEDTLNNLQLPEQPPLDLGSPETRDMARDYLLKYWLDFETAGSPSLLNVREFADPTAYRLKVKQPGSEAQVERTVDLVETFNWLIGLHVAQLDRPRRYAIEMMREPDPELPKDQHMRWRATAIKEREDGEFWFRCVEGHVLAVPGDELSRERVLVIWRKLSGDAGRDQAALEAWLGKRGINPRDSEFDWIYVNGSHALPSDGTAATRVRLIEDTFAQRMWEDA</sequence>
<comment type="catalytic activity">
    <reaction evidence="6">
        <text>a 2'-deoxyadenosine in DNA + S-adenosyl-L-methionine = an N(6)-methyl-2'-deoxyadenosine in DNA + S-adenosyl-L-homocysteine + H(+)</text>
        <dbReference type="Rhea" id="RHEA:15197"/>
        <dbReference type="Rhea" id="RHEA-COMP:12418"/>
        <dbReference type="Rhea" id="RHEA-COMP:12419"/>
        <dbReference type="ChEBI" id="CHEBI:15378"/>
        <dbReference type="ChEBI" id="CHEBI:57856"/>
        <dbReference type="ChEBI" id="CHEBI:59789"/>
        <dbReference type="ChEBI" id="CHEBI:90615"/>
        <dbReference type="ChEBI" id="CHEBI:90616"/>
        <dbReference type="EC" id="2.1.1.72"/>
    </reaction>
</comment>
<keyword evidence="3" id="KW-0489">Methyltransferase</keyword>
<evidence type="ECO:0000256" key="7">
    <source>
        <dbReference type="SAM" id="MobiDB-lite"/>
    </source>
</evidence>
<evidence type="ECO:0000256" key="2">
    <source>
        <dbReference type="ARBA" id="ARBA00011900"/>
    </source>
</evidence>
<dbReference type="InterPro" id="IPR029063">
    <property type="entry name" value="SAM-dependent_MTases_sf"/>
</dbReference>
<comment type="caution">
    <text evidence="9">The sequence shown here is derived from an EMBL/GenBank/DDBJ whole genome shotgun (WGS) entry which is preliminary data.</text>
</comment>
<evidence type="ECO:0000256" key="1">
    <source>
        <dbReference type="ARBA" id="ARBA00006594"/>
    </source>
</evidence>
<dbReference type="EC" id="2.1.1.72" evidence="2"/>
<accession>A0ABX1PSB3</accession>
<evidence type="ECO:0000259" key="8">
    <source>
        <dbReference type="Pfam" id="PF01555"/>
    </source>
</evidence>
<keyword evidence="4" id="KW-0808">Transferase</keyword>
<dbReference type="PRINTS" id="PR00506">
    <property type="entry name" value="D21N6MTFRASE"/>
</dbReference>
<evidence type="ECO:0000256" key="5">
    <source>
        <dbReference type="ARBA" id="ARBA00022691"/>
    </source>
</evidence>
<evidence type="ECO:0000256" key="6">
    <source>
        <dbReference type="ARBA" id="ARBA00047942"/>
    </source>
</evidence>
<evidence type="ECO:0000313" key="9">
    <source>
        <dbReference type="EMBL" id="NMG26177.1"/>
    </source>
</evidence>
<name>A0ABX1PSB3_9RHOO</name>
<comment type="similarity">
    <text evidence="1">Belongs to the N(4)/N(6)-methyltransferase family.</text>
</comment>
<protein>
    <recommendedName>
        <fullName evidence="2">site-specific DNA-methyltransferase (adenine-specific)</fullName>
        <ecNumber evidence="2">2.1.1.72</ecNumber>
    </recommendedName>
</protein>
<gene>
    <name evidence="9" type="ORF">GO606_15930</name>
</gene>
<organism evidence="9 10">
    <name type="scientific">Aromatoleum anaerobium</name>
    <dbReference type="NCBI Taxonomy" id="182180"/>
    <lineage>
        <taxon>Bacteria</taxon>
        <taxon>Pseudomonadati</taxon>
        <taxon>Pseudomonadota</taxon>
        <taxon>Betaproteobacteria</taxon>
        <taxon>Rhodocyclales</taxon>
        <taxon>Rhodocyclaceae</taxon>
        <taxon>Aromatoleum</taxon>
    </lineage>
</organism>
<dbReference type="Proteomes" id="UP000615989">
    <property type="component" value="Unassembled WGS sequence"/>
</dbReference>
<dbReference type="EMBL" id="WTVG01000057">
    <property type="protein sequence ID" value="NMG26177.1"/>
    <property type="molecule type" value="Genomic_DNA"/>
</dbReference>
<dbReference type="Gene3D" id="3.40.50.150">
    <property type="entry name" value="Vaccinia Virus protein VP39"/>
    <property type="match status" value="1"/>
</dbReference>
<evidence type="ECO:0000256" key="4">
    <source>
        <dbReference type="ARBA" id="ARBA00022679"/>
    </source>
</evidence>
<dbReference type="SUPFAM" id="SSF53335">
    <property type="entry name" value="S-adenosyl-L-methionine-dependent methyltransferases"/>
    <property type="match status" value="1"/>
</dbReference>
<dbReference type="InterPro" id="IPR002052">
    <property type="entry name" value="DNA_methylase_N6_adenine_CS"/>
</dbReference>
<reference evidence="9" key="1">
    <citation type="submission" date="2019-12" db="EMBL/GenBank/DDBJ databases">
        <title>Comparative genomics gives insights into the taxonomy of the Azoarcus-Aromatoleum group and reveals separate origins of nif in the plant-associated Azoarcus and non-plant-associated Aromatoleum sub-groups.</title>
        <authorList>
            <person name="Lafos M."/>
            <person name="Maluk M."/>
            <person name="Batista M."/>
            <person name="Junghare M."/>
            <person name="Carmona M."/>
            <person name="Faoro H."/>
            <person name="Cruz L.M."/>
            <person name="Battistoni F."/>
            <person name="De Souza E."/>
            <person name="Pedrosa F."/>
            <person name="Chen W.-M."/>
            <person name="Poole P.S."/>
            <person name="Dixon R.A."/>
            <person name="James E.K."/>
        </authorList>
    </citation>
    <scope>NUCLEOTIDE SEQUENCE</scope>
    <source>
        <strain evidence="9">LuFRes1</strain>
    </source>
</reference>
<dbReference type="InterPro" id="IPR002295">
    <property type="entry name" value="N4/N6-MTase_EcoPI_Mod-like"/>
</dbReference>
<dbReference type="Pfam" id="PF01555">
    <property type="entry name" value="N6_N4_Mtase"/>
    <property type="match status" value="1"/>
</dbReference>
<proteinExistence type="inferred from homology"/>
<feature type="compositionally biased region" description="Basic and acidic residues" evidence="7">
    <location>
        <begin position="644"/>
        <end position="653"/>
    </location>
</feature>